<accession>A0ABN6Z897</accession>
<evidence type="ECO:0000313" key="2">
    <source>
        <dbReference type="EMBL" id="BEH90069.1"/>
    </source>
</evidence>
<keyword evidence="1" id="KW-1133">Transmembrane helix</keyword>
<feature type="transmembrane region" description="Helical" evidence="1">
    <location>
        <begin position="44"/>
        <end position="64"/>
    </location>
</feature>
<dbReference type="EMBL" id="AP028127">
    <property type="protein sequence ID" value="BEH90069.1"/>
    <property type="molecule type" value="Genomic_DNA"/>
</dbReference>
<keyword evidence="3" id="KW-1185">Reference proteome</keyword>
<evidence type="ECO:0000256" key="1">
    <source>
        <dbReference type="SAM" id="Phobius"/>
    </source>
</evidence>
<protein>
    <submittedName>
        <fullName evidence="2">Uncharacterized protein</fullName>
    </submittedName>
</protein>
<name>A0ABN6Z897_9FIRM</name>
<gene>
    <name evidence="2" type="ORF">T23_01710</name>
</gene>
<feature type="transmembrane region" description="Helical" evidence="1">
    <location>
        <begin position="6"/>
        <end position="32"/>
    </location>
</feature>
<sequence>MERTLYGLRVISVLGFFIQAFLLVLNLILGLFFKSLDRILLYSWKLFFIVAMLALVAALAGYFLNKPNSSL</sequence>
<evidence type="ECO:0000313" key="3">
    <source>
        <dbReference type="Proteomes" id="UP001432099"/>
    </source>
</evidence>
<organism evidence="2 3">
    <name type="scientific">Turicibacter faecis</name>
    <dbReference type="NCBI Taxonomy" id="2963365"/>
    <lineage>
        <taxon>Bacteria</taxon>
        <taxon>Bacillati</taxon>
        <taxon>Bacillota</taxon>
        <taxon>Erysipelotrichia</taxon>
        <taxon>Erysipelotrichales</taxon>
        <taxon>Turicibacteraceae</taxon>
        <taxon>Turicibacter</taxon>
    </lineage>
</organism>
<keyword evidence="1" id="KW-0472">Membrane</keyword>
<dbReference type="RefSeq" id="WP_161831009.1">
    <property type="nucleotide sequence ID" value="NZ_AP028127.1"/>
</dbReference>
<reference evidence="2" key="1">
    <citation type="journal article" date="2024" name="Int. J. Syst. Evol. Microbiol.">
        <title>Turicibacter faecis sp. nov., isolated from faeces of heart failure mouse model.</title>
        <authorList>
            <person name="Imamura Y."/>
            <person name="Motooka D."/>
            <person name="Nakajima Y."/>
            <person name="Ito S."/>
            <person name="Kitakaze M."/>
            <person name="Iida T."/>
            <person name="Nakamura S."/>
        </authorList>
    </citation>
    <scope>NUCLEOTIDE SEQUENCE</scope>
    <source>
        <strain evidence="2">TC023</strain>
    </source>
</reference>
<proteinExistence type="predicted"/>
<dbReference type="Proteomes" id="UP001432099">
    <property type="component" value="Chromosome"/>
</dbReference>
<keyword evidence="1" id="KW-0812">Transmembrane</keyword>